<gene>
    <name evidence="3" type="ORF">FB460_0435</name>
</gene>
<protein>
    <submittedName>
        <fullName evidence="3">Nucleotide-binding universal stress UspA family protein</fullName>
    </submittedName>
</protein>
<organism evidence="3 4">
    <name type="scientific">Propioniferax innocua</name>
    <dbReference type="NCBI Taxonomy" id="1753"/>
    <lineage>
        <taxon>Bacteria</taxon>
        <taxon>Bacillati</taxon>
        <taxon>Actinomycetota</taxon>
        <taxon>Actinomycetes</taxon>
        <taxon>Propionibacteriales</taxon>
        <taxon>Propionibacteriaceae</taxon>
        <taxon>Propioniferax</taxon>
    </lineage>
</organism>
<dbReference type="PRINTS" id="PR01438">
    <property type="entry name" value="UNVRSLSTRESS"/>
</dbReference>
<evidence type="ECO:0000256" key="1">
    <source>
        <dbReference type="ARBA" id="ARBA00008791"/>
    </source>
</evidence>
<dbReference type="InterPro" id="IPR006016">
    <property type="entry name" value="UspA"/>
</dbReference>
<sequence length="290" mass="31052">MSNETGPIIVGVDGSEDGLRAVEYGVRSSKNSGRRLQLVHAVDDAVLAGAWGVIYDPTMLQESGRKAVDEAKEHALEMGMDESNLDAEVFMGNPGAVLTRLSEDASMVIVGRRAISGLERLFVGSTSAGISVTAHCPVIMVSAASTPGPTAERKLIGIGLDDGPRVEFSLDWAFREAKERGWAVEAVHAWQPPRGLFTGDAREGEDARIAAVEKVITDMMKRVAEKYPDVPHTLDIVEGHAVDELTHRSEKYGLLVLGVNPHLPGLAPGARIRALMAHANAPLALVRPED</sequence>
<evidence type="ECO:0000259" key="2">
    <source>
        <dbReference type="Pfam" id="PF00582"/>
    </source>
</evidence>
<evidence type="ECO:0000313" key="3">
    <source>
        <dbReference type="EMBL" id="TQL62651.1"/>
    </source>
</evidence>
<accession>A0A542ZQL5</accession>
<dbReference type="SUPFAM" id="SSF52402">
    <property type="entry name" value="Adenine nucleotide alpha hydrolases-like"/>
    <property type="match status" value="2"/>
</dbReference>
<dbReference type="Proteomes" id="UP000316196">
    <property type="component" value="Unassembled WGS sequence"/>
</dbReference>
<dbReference type="PANTHER" id="PTHR46268:SF6">
    <property type="entry name" value="UNIVERSAL STRESS PROTEIN UP12"/>
    <property type="match status" value="1"/>
</dbReference>
<feature type="domain" description="UspA" evidence="2">
    <location>
        <begin position="7"/>
        <end position="141"/>
    </location>
</feature>
<dbReference type="EMBL" id="VFOR01000001">
    <property type="protein sequence ID" value="TQL62651.1"/>
    <property type="molecule type" value="Genomic_DNA"/>
</dbReference>
<dbReference type="Pfam" id="PF00582">
    <property type="entry name" value="Usp"/>
    <property type="match status" value="2"/>
</dbReference>
<reference evidence="3 4" key="1">
    <citation type="submission" date="2019-06" db="EMBL/GenBank/DDBJ databases">
        <title>Sequencing the genomes of 1000 actinobacteria strains.</title>
        <authorList>
            <person name="Klenk H.-P."/>
        </authorList>
    </citation>
    <scope>NUCLEOTIDE SEQUENCE [LARGE SCALE GENOMIC DNA]</scope>
    <source>
        <strain evidence="3 4">DSM 8251</strain>
    </source>
</reference>
<dbReference type="Gene3D" id="3.40.50.620">
    <property type="entry name" value="HUPs"/>
    <property type="match status" value="2"/>
</dbReference>
<evidence type="ECO:0000313" key="4">
    <source>
        <dbReference type="Proteomes" id="UP000316196"/>
    </source>
</evidence>
<feature type="domain" description="UspA" evidence="2">
    <location>
        <begin position="155"/>
        <end position="287"/>
    </location>
</feature>
<comment type="similarity">
    <text evidence="1">Belongs to the universal stress protein A family.</text>
</comment>
<dbReference type="AlphaFoldDB" id="A0A542ZQL5"/>
<dbReference type="OrthoDB" id="3174546at2"/>
<dbReference type="InterPro" id="IPR014729">
    <property type="entry name" value="Rossmann-like_a/b/a_fold"/>
</dbReference>
<keyword evidence="4" id="KW-1185">Reference proteome</keyword>
<dbReference type="CDD" id="cd00293">
    <property type="entry name" value="USP-like"/>
    <property type="match status" value="1"/>
</dbReference>
<dbReference type="RefSeq" id="WP_142092468.1">
    <property type="nucleotide sequence ID" value="NZ_BAAAMD010000001.1"/>
</dbReference>
<dbReference type="PANTHER" id="PTHR46268">
    <property type="entry name" value="STRESS RESPONSE PROTEIN NHAX"/>
    <property type="match status" value="1"/>
</dbReference>
<comment type="caution">
    <text evidence="3">The sequence shown here is derived from an EMBL/GenBank/DDBJ whole genome shotgun (WGS) entry which is preliminary data.</text>
</comment>
<proteinExistence type="inferred from homology"/>
<dbReference type="InterPro" id="IPR006015">
    <property type="entry name" value="Universal_stress_UspA"/>
</dbReference>
<name>A0A542ZQL5_9ACTN</name>